<evidence type="ECO:0000256" key="1">
    <source>
        <dbReference type="SAM" id="Phobius"/>
    </source>
</evidence>
<evidence type="ECO:0000313" key="3">
    <source>
        <dbReference type="Proteomes" id="UP000023464"/>
    </source>
</evidence>
<feature type="transmembrane region" description="Helical" evidence="1">
    <location>
        <begin position="84"/>
        <end position="102"/>
    </location>
</feature>
<protein>
    <submittedName>
        <fullName evidence="2">Uncharacterized protein</fullName>
    </submittedName>
</protein>
<reference evidence="2 3" key="1">
    <citation type="submission" date="2014-03" db="EMBL/GenBank/DDBJ databases">
        <title>Draft Genome of Photorhabdus luminescens BA1, an Egyptian Isolate.</title>
        <authorList>
            <person name="Ghazal S."/>
            <person name="Hurst S.G.IV."/>
            <person name="Morris K."/>
            <person name="Thomas K."/>
            <person name="Tisa L.S."/>
        </authorList>
    </citation>
    <scope>NUCLEOTIDE SEQUENCE [LARGE SCALE GENOMIC DNA]</scope>
    <source>
        <strain evidence="2 3">BA1</strain>
    </source>
</reference>
<keyword evidence="1" id="KW-0812">Transmembrane</keyword>
<dbReference type="AlphaFoldDB" id="A0A022PKN5"/>
<accession>A0A022PKN5</accession>
<sequence>MIFRLFLYAVLAVTVSVYAVLYEHPLEGISRVNSIGFANMLALGMTAGILVRPMFFYIWATYLALISIYFAALHPHSPFVKECIVYGFAAFIVLTMIYDIIFKNCKGVIHRSYLRANAD</sequence>
<keyword evidence="3" id="KW-1185">Reference proteome</keyword>
<dbReference type="RefSeq" id="WP_036779066.1">
    <property type="nucleotide sequence ID" value="NZ_CAWLTM010000083.1"/>
</dbReference>
<comment type="caution">
    <text evidence="2">The sequence shown here is derived from an EMBL/GenBank/DDBJ whole genome shotgun (WGS) entry which is preliminary data.</text>
</comment>
<keyword evidence="1" id="KW-1133">Transmembrane helix</keyword>
<evidence type="ECO:0000313" key="2">
    <source>
        <dbReference type="EMBL" id="EYU15080.1"/>
    </source>
</evidence>
<gene>
    <name evidence="2" type="ORF">BA1DRAFT_02349</name>
</gene>
<dbReference type="EMBL" id="JFGV01000032">
    <property type="protein sequence ID" value="EYU15080.1"/>
    <property type="molecule type" value="Genomic_DNA"/>
</dbReference>
<feature type="transmembrane region" description="Helical" evidence="1">
    <location>
        <begin position="54"/>
        <end position="72"/>
    </location>
</feature>
<organism evidence="2 3">
    <name type="scientific">Photorhabdus aegyptia</name>
    <dbReference type="NCBI Taxonomy" id="2805098"/>
    <lineage>
        <taxon>Bacteria</taxon>
        <taxon>Pseudomonadati</taxon>
        <taxon>Pseudomonadota</taxon>
        <taxon>Gammaproteobacteria</taxon>
        <taxon>Enterobacterales</taxon>
        <taxon>Morganellaceae</taxon>
        <taxon>Photorhabdus</taxon>
    </lineage>
</organism>
<feature type="transmembrane region" description="Helical" evidence="1">
    <location>
        <begin position="29"/>
        <end position="47"/>
    </location>
</feature>
<keyword evidence="1" id="KW-0472">Membrane</keyword>
<proteinExistence type="predicted"/>
<dbReference type="Proteomes" id="UP000023464">
    <property type="component" value="Unassembled WGS sequence"/>
</dbReference>
<name>A0A022PKN5_9GAMM</name>